<dbReference type="CDD" id="cd00086">
    <property type="entry name" value="homeodomain"/>
    <property type="match status" value="1"/>
</dbReference>
<feature type="DNA-binding region" description="Homeobox" evidence="5">
    <location>
        <begin position="5"/>
        <end position="64"/>
    </location>
</feature>
<dbReference type="PANTHER" id="PTHR46123:SF7">
    <property type="entry name" value="DOUBLE HOMEOBOX PROTEIN A"/>
    <property type="match status" value="1"/>
</dbReference>
<dbReference type="EMBL" id="KB112602">
    <property type="protein sequence ID" value="ELK24750.1"/>
    <property type="molecule type" value="Genomic_DNA"/>
</dbReference>
<organism evidence="9 10">
    <name type="scientific">Myotis davidii</name>
    <name type="common">David's myotis</name>
    <dbReference type="NCBI Taxonomy" id="225400"/>
    <lineage>
        <taxon>Eukaryota</taxon>
        <taxon>Metazoa</taxon>
        <taxon>Chordata</taxon>
        <taxon>Craniata</taxon>
        <taxon>Vertebrata</taxon>
        <taxon>Euteleostomi</taxon>
        <taxon>Mammalia</taxon>
        <taxon>Eutheria</taxon>
        <taxon>Laurasiatheria</taxon>
        <taxon>Chiroptera</taxon>
        <taxon>Yangochiroptera</taxon>
        <taxon>Vespertilionidae</taxon>
        <taxon>Myotis</taxon>
    </lineage>
</organism>
<evidence type="ECO:0000256" key="6">
    <source>
        <dbReference type="RuleBase" id="RU000682"/>
    </source>
</evidence>
<dbReference type="PANTHER" id="PTHR46123">
    <property type="entry name" value="MIX-TYPE HOMEOBOX GENE 1-RELATED"/>
    <property type="match status" value="1"/>
</dbReference>
<dbReference type="InterPro" id="IPR001356">
    <property type="entry name" value="HD"/>
</dbReference>
<feature type="region of interest" description="Disordered" evidence="7">
    <location>
        <begin position="62"/>
        <end position="166"/>
    </location>
</feature>
<feature type="compositionally biased region" description="Basic and acidic residues" evidence="7">
    <location>
        <begin position="63"/>
        <end position="76"/>
    </location>
</feature>
<dbReference type="AlphaFoldDB" id="L5LFF2"/>
<feature type="domain" description="Homeobox" evidence="8">
    <location>
        <begin position="3"/>
        <end position="63"/>
    </location>
</feature>
<accession>L5LFF2</accession>
<evidence type="ECO:0000259" key="8">
    <source>
        <dbReference type="PROSITE" id="PS50071"/>
    </source>
</evidence>
<dbReference type="PROSITE" id="PS50071">
    <property type="entry name" value="HOMEOBOX_2"/>
    <property type="match status" value="1"/>
</dbReference>
<dbReference type="SUPFAM" id="SSF46689">
    <property type="entry name" value="Homeodomain-like"/>
    <property type="match status" value="1"/>
</dbReference>
<evidence type="ECO:0000313" key="10">
    <source>
        <dbReference type="Proteomes" id="UP000010556"/>
    </source>
</evidence>
<feature type="compositionally biased region" description="Basic and acidic residues" evidence="7">
    <location>
        <begin position="143"/>
        <end position="160"/>
    </location>
</feature>
<evidence type="ECO:0000256" key="3">
    <source>
        <dbReference type="ARBA" id="ARBA00023155"/>
    </source>
</evidence>
<dbReference type="InterPro" id="IPR051306">
    <property type="entry name" value="Homeobox_regulator"/>
</dbReference>
<comment type="subcellular location">
    <subcellularLocation>
        <location evidence="1 5 6">Nucleus</location>
    </subcellularLocation>
</comment>
<evidence type="ECO:0000256" key="1">
    <source>
        <dbReference type="ARBA" id="ARBA00004123"/>
    </source>
</evidence>
<dbReference type="Proteomes" id="UP000010556">
    <property type="component" value="Unassembled WGS sequence"/>
</dbReference>
<dbReference type="SMART" id="SM00389">
    <property type="entry name" value="HOX"/>
    <property type="match status" value="1"/>
</dbReference>
<dbReference type="GO" id="GO:0005634">
    <property type="term" value="C:nucleus"/>
    <property type="evidence" value="ECO:0007669"/>
    <property type="project" value="UniProtKB-SubCell"/>
</dbReference>
<keyword evidence="10" id="KW-1185">Reference proteome</keyword>
<dbReference type="GO" id="GO:0000981">
    <property type="term" value="F:DNA-binding transcription factor activity, RNA polymerase II-specific"/>
    <property type="evidence" value="ECO:0007669"/>
    <property type="project" value="TreeGrafter"/>
</dbReference>
<sequence>MPNLKNKSSTRFTASRVYTLLMVFASNQYSGIEFREKLAKEVGVSESTVQIWFKNLRSKFTKNKPEESSERTRNQEQDPLTGAHPSVPSQVQELPSSFPKSPDQMDERGSQGRPSTQNTPSSPRLPSSRMQSPQSPLPPNGQDTRRPTERMGETINDERISPPPPVWAPTGYVLAMGMEPAPFGAHEAA</sequence>
<name>L5LFF2_MYODS</name>
<evidence type="ECO:0000313" key="9">
    <source>
        <dbReference type="EMBL" id="ELK24750.1"/>
    </source>
</evidence>
<evidence type="ECO:0000256" key="2">
    <source>
        <dbReference type="ARBA" id="ARBA00023125"/>
    </source>
</evidence>
<gene>
    <name evidence="9" type="ORF">MDA_GLEAN10001751</name>
</gene>
<evidence type="ECO:0000256" key="4">
    <source>
        <dbReference type="ARBA" id="ARBA00023242"/>
    </source>
</evidence>
<protein>
    <submittedName>
        <fullName evidence="9">Double homeobox protein A</fullName>
    </submittedName>
</protein>
<keyword evidence="2 5" id="KW-0238">DNA-binding</keyword>
<proteinExistence type="predicted"/>
<feature type="compositionally biased region" description="Polar residues" evidence="7">
    <location>
        <begin position="112"/>
        <end position="134"/>
    </location>
</feature>
<evidence type="ECO:0000256" key="5">
    <source>
        <dbReference type="PROSITE-ProRule" id="PRU00108"/>
    </source>
</evidence>
<dbReference type="InterPro" id="IPR009057">
    <property type="entry name" value="Homeodomain-like_sf"/>
</dbReference>
<evidence type="ECO:0000256" key="7">
    <source>
        <dbReference type="SAM" id="MobiDB-lite"/>
    </source>
</evidence>
<keyword evidence="3 5" id="KW-0371">Homeobox</keyword>
<keyword evidence="4 5" id="KW-0539">Nucleus</keyword>
<dbReference type="Pfam" id="PF00046">
    <property type="entry name" value="Homeodomain"/>
    <property type="match status" value="1"/>
</dbReference>
<feature type="compositionally biased region" description="Polar residues" evidence="7">
    <location>
        <begin position="87"/>
        <end position="99"/>
    </location>
</feature>
<dbReference type="Gene3D" id="1.10.10.60">
    <property type="entry name" value="Homeodomain-like"/>
    <property type="match status" value="1"/>
</dbReference>
<dbReference type="GO" id="GO:0000977">
    <property type="term" value="F:RNA polymerase II transcription regulatory region sequence-specific DNA binding"/>
    <property type="evidence" value="ECO:0007669"/>
    <property type="project" value="TreeGrafter"/>
</dbReference>
<reference evidence="10" key="1">
    <citation type="journal article" date="2013" name="Science">
        <title>Comparative analysis of bat genomes provides insight into the evolution of flight and immunity.</title>
        <authorList>
            <person name="Zhang G."/>
            <person name="Cowled C."/>
            <person name="Shi Z."/>
            <person name="Huang Z."/>
            <person name="Bishop-Lilly K.A."/>
            <person name="Fang X."/>
            <person name="Wynne J.W."/>
            <person name="Xiong Z."/>
            <person name="Baker M.L."/>
            <person name="Zhao W."/>
            <person name="Tachedjian M."/>
            <person name="Zhu Y."/>
            <person name="Zhou P."/>
            <person name="Jiang X."/>
            <person name="Ng J."/>
            <person name="Yang L."/>
            <person name="Wu L."/>
            <person name="Xiao J."/>
            <person name="Feng Y."/>
            <person name="Chen Y."/>
            <person name="Sun X."/>
            <person name="Zhang Y."/>
            <person name="Marsh G.A."/>
            <person name="Crameri G."/>
            <person name="Broder C.C."/>
            <person name="Frey K.G."/>
            <person name="Wang L.F."/>
            <person name="Wang J."/>
        </authorList>
    </citation>
    <scope>NUCLEOTIDE SEQUENCE [LARGE SCALE GENOMIC DNA]</scope>
</reference>